<dbReference type="InterPro" id="IPR018024">
    <property type="entry name" value="CbiM"/>
</dbReference>
<keyword evidence="7 11" id="KW-1133">Transmembrane helix</keyword>
<keyword evidence="3" id="KW-0813">Transport</keyword>
<reference evidence="12" key="1">
    <citation type="journal article" date="2020" name="mSystems">
        <title>Genome- and Community-Level Interaction Insights into Carbon Utilization and Element Cycling Functions of Hydrothermarchaeota in Hydrothermal Sediment.</title>
        <authorList>
            <person name="Zhou Z."/>
            <person name="Liu Y."/>
            <person name="Xu W."/>
            <person name="Pan J."/>
            <person name="Luo Z.H."/>
            <person name="Li M."/>
        </authorList>
    </citation>
    <scope>NUCLEOTIDE SEQUENCE</scope>
    <source>
        <strain evidence="12">SpSt-1183</strain>
    </source>
</reference>
<keyword evidence="4" id="KW-1003">Cell membrane</keyword>
<dbReference type="EMBL" id="DSBY01000144">
    <property type="protein sequence ID" value="HDS63182.1"/>
    <property type="molecule type" value="Genomic_DNA"/>
</dbReference>
<feature type="non-terminal residue" evidence="12">
    <location>
        <position position="1"/>
    </location>
</feature>
<feature type="transmembrane region" description="Helical" evidence="11">
    <location>
        <begin position="31"/>
        <end position="59"/>
    </location>
</feature>
<dbReference type="PANTHER" id="PTHR43627">
    <property type="match status" value="1"/>
</dbReference>
<dbReference type="GO" id="GO:0043190">
    <property type="term" value="C:ATP-binding cassette (ABC) transporter complex"/>
    <property type="evidence" value="ECO:0007669"/>
    <property type="project" value="InterPro"/>
</dbReference>
<evidence type="ECO:0000256" key="4">
    <source>
        <dbReference type="ARBA" id="ARBA00022475"/>
    </source>
</evidence>
<evidence type="ECO:0000256" key="6">
    <source>
        <dbReference type="ARBA" id="ARBA00022692"/>
    </source>
</evidence>
<evidence type="ECO:0000256" key="10">
    <source>
        <dbReference type="ARBA" id="ARBA00023285"/>
    </source>
</evidence>
<evidence type="ECO:0000256" key="5">
    <source>
        <dbReference type="ARBA" id="ARBA00022573"/>
    </source>
</evidence>
<dbReference type="PANTHER" id="PTHR43627:SF1">
    <property type="entry name" value="COBALT TRANSPORT PROTEIN CBIM"/>
    <property type="match status" value="1"/>
</dbReference>
<keyword evidence="2" id="KW-0171">Cobalt transport</keyword>
<evidence type="ECO:0000256" key="11">
    <source>
        <dbReference type="SAM" id="Phobius"/>
    </source>
</evidence>
<evidence type="ECO:0000256" key="8">
    <source>
        <dbReference type="ARBA" id="ARBA00023065"/>
    </source>
</evidence>
<evidence type="ECO:0000256" key="2">
    <source>
        <dbReference type="ARBA" id="ARBA00022426"/>
    </source>
</evidence>
<evidence type="ECO:0000256" key="3">
    <source>
        <dbReference type="ARBA" id="ARBA00022448"/>
    </source>
</evidence>
<keyword evidence="9 11" id="KW-0472">Membrane</keyword>
<comment type="caution">
    <text evidence="12">The sequence shown here is derived from an EMBL/GenBank/DDBJ whole genome shotgun (WGS) entry which is preliminary data.</text>
</comment>
<dbReference type="Proteomes" id="UP000885648">
    <property type="component" value="Unassembled WGS sequence"/>
</dbReference>
<sequence length="89" mass="9231">LAAALADLFTYVVTSVQLALAFPAESGGFVTSFIAFATVFAVTQVPLAIIEGVVIALVFKYIIAVRGEILTKLDVLSASAVARLRGAMA</sequence>
<evidence type="ECO:0000256" key="1">
    <source>
        <dbReference type="ARBA" id="ARBA00004651"/>
    </source>
</evidence>
<dbReference type="GO" id="GO:0006824">
    <property type="term" value="P:cobalt ion transport"/>
    <property type="evidence" value="ECO:0007669"/>
    <property type="project" value="UniProtKB-KW"/>
</dbReference>
<dbReference type="InterPro" id="IPR002751">
    <property type="entry name" value="CbiM/NikMN"/>
</dbReference>
<dbReference type="Pfam" id="PF01891">
    <property type="entry name" value="CbiM"/>
    <property type="match status" value="1"/>
</dbReference>
<dbReference type="GO" id="GO:0009236">
    <property type="term" value="P:cobalamin biosynthetic process"/>
    <property type="evidence" value="ECO:0007669"/>
    <property type="project" value="UniProtKB-KW"/>
</dbReference>
<gene>
    <name evidence="12" type="ORF">ENN52_03450</name>
</gene>
<name>A0A831PMK4_9EURY</name>
<keyword evidence="8" id="KW-0406">Ion transport</keyword>
<evidence type="ECO:0000256" key="9">
    <source>
        <dbReference type="ARBA" id="ARBA00023136"/>
    </source>
</evidence>
<accession>A0A831PMK4</accession>
<evidence type="ECO:0000256" key="7">
    <source>
        <dbReference type="ARBA" id="ARBA00022989"/>
    </source>
</evidence>
<evidence type="ECO:0000313" key="12">
    <source>
        <dbReference type="EMBL" id="HDS63182.1"/>
    </source>
</evidence>
<protein>
    <submittedName>
        <fullName evidence="12">Cobalamin biosynthesis protein CbiM</fullName>
    </submittedName>
</protein>
<keyword evidence="10" id="KW-0170">Cobalt</keyword>
<organism evidence="12">
    <name type="scientific">Methanofollis liminatans</name>
    <dbReference type="NCBI Taxonomy" id="2201"/>
    <lineage>
        <taxon>Archaea</taxon>
        <taxon>Methanobacteriati</taxon>
        <taxon>Methanobacteriota</taxon>
        <taxon>Stenosarchaea group</taxon>
        <taxon>Methanomicrobia</taxon>
        <taxon>Methanomicrobiales</taxon>
        <taxon>Methanomicrobiaceae</taxon>
        <taxon>Methanofollis</taxon>
    </lineage>
</organism>
<keyword evidence="6 11" id="KW-0812">Transmembrane</keyword>
<dbReference type="AlphaFoldDB" id="A0A831PMK4"/>
<proteinExistence type="predicted"/>
<comment type="subcellular location">
    <subcellularLocation>
        <location evidence="1">Cell membrane</location>
        <topology evidence="1">Multi-pass membrane protein</topology>
    </subcellularLocation>
</comment>
<keyword evidence="5" id="KW-0169">Cobalamin biosynthesis</keyword>